<organism evidence="2 3">
    <name type="scientific">Phytohabitans kaempferiae</name>
    <dbReference type="NCBI Taxonomy" id="1620943"/>
    <lineage>
        <taxon>Bacteria</taxon>
        <taxon>Bacillati</taxon>
        <taxon>Actinomycetota</taxon>
        <taxon>Actinomycetes</taxon>
        <taxon>Micromonosporales</taxon>
        <taxon>Micromonosporaceae</taxon>
    </lineage>
</organism>
<dbReference type="Proteomes" id="UP001589867">
    <property type="component" value="Unassembled WGS sequence"/>
</dbReference>
<evidence type="ECO:0000256" key="1">
    <source>
        <dbReference type="SAM" id="MobiDB-lite"/>
    </source>
</evidence>
<reference evidence="2 3" key="1">
    <citation type="submission" date="2024-09" db="EMBL/GenBank/DDBJ databases">
        <authorList>
            <person name="Sun Q."/>
            <person name="Mori K."/>
        </authorList>
    </citation>
    <scope>NUCLEOTIDE SEQUENCE [LARGE SCALE GENOMIC DNA]</scope>
    <source>
        <strain evidence="2 3">TBRC 3947</strain>
    </source>
</reference>
<dbReference type="Gene3D" id="2.60.120.10">
    <property type="entry name" value="Jelly Rolls"/>
    <property type="match status" value="1"/>
</dbReference>
<evidence type="ECO:0000313" key="2">
    <source>
        <dbReference type="EMBL" id="MFC0531576.1"/>
    </source>
</evidence>
<name>A0ABV6MA33_9ACTN</name>
<accession>A0ABV6MA33</accession>
<sequence length="149" mass="17004">MSITDDTMSTDPGDELVFANDRVRVWAMNLGPGEAIFFHAHQHDHLILWPQAGRARAHDIDEEDWVHVQEAQKNFAFFKTVGRGNALKPHRLLNLEDHPVTHYIIELISEESPSDVELPAESNGRGEMSRPHVVLEPNEQVDHRHRPAL</sequence>
<gene>
    <name evidence="2" type="ORF">ACFFIA_28410</name>
</gene>
<dbReference type="InterPro" id="IPR014710">
    <property type="entry name" value="RmlC-like_jellyroll"/>
</dbReference>
<comment type="caution">
    <text evidence="2">The sequence shown here is derived from an EMBL/GenBank/DDBJ whole genome shotgun (WGS) entry which is preliminary data.</text>
</comment>
<dbReference type="RefSeq" id="WP_377256219.1">
    <property type="nucleotide sequence ID" value="NZ_JBHLUH010000060.1"/>
</dbReference>
<dbReference type="EMBL" id="JBHLUH010000060">
    <property type="protein sequence ID" value="MFC0531576.1"/>
    <property type="molecule type" value="Genomic_DNA"/>
</dbReference>
<evidence type="ECO:0000313" key="3">
    <source>
        <dbReference type="Proteomes" id="UP001589867"/>
    </source>
</evidence>
<protein>
    <recommendedName>
        <fullName evidence="4">Plastocyanin-like domain-containing protein</fullName>
    </recommendedName>
</protein>
<evidence type="ECO:0008006" key="4">
    <source>
        <dbReference type="Google" id="ProtNLM"/>
    </source>
</evidence>
<keyword evidence="3" id="KW-1185">Reference proteome</keyword>
<proteinExistence type="predicted"/>
<feature type="region of interest" description="Disordered" evidence="1">
    <location>
        <begin position="114"/>
        <end position="149"/>
    </location>
</feature>